<accession>A0ACB0Z325</accession>
<reference evidence="1" key="1">
    <citation type="submission" date="2023-11" db="EMBL/GenBank/DDBJ databases">
        <authorList>
            <person name="Poullet M."/>
        </authorList>
    </citation>
    <scope>NUCLEOTIDE SEQUENCE</scope>
    <source>
        <strain evidence="1">E1834</strain>
    </source>
</reference>
<sequence length="151" mass="17768">MQNNNKIIIAILILFSLNYVNSQQAYCWDLNPCIEFNCPQIGPRYLKIRIILCLFKIYRLCPPENVLIYYDCCPTDGCCPFIKWPNLLFLIFIIILLIAGCICCGFFLLTDARQKVFHRKQREEINNQRIKRETGKYINGFNHKNHSTTIV</sequence>
<comment type="caution">
    <text evidence="1">The sequence shown here is derived from an EMBL/GenBank/DDBJ whole genome shotgun (WGS) entry which is preliminary data.</text>
</comment>
<dbReference type="EMBL" id="CAVMJV010000023">
    <property type="protein sequence ID" value="CAK5072892.1"/>
    <property type="molecule type" value="Genomic_DNA"/>
</dbReference>
<gene>
    <name evidence="1" type="ORF">MENTE1834_LOCUS19530</name>
</gene>
<name>A0ACB0Z325_MELEN</name>
<proteinExistence type="predicted"/>
<dbReference type="Proteomes" id="UP001497535">
    <property type="component" value="Unassembled WGS sequence"/>
</dbReference>
<keyword evidence="2" id="KW-1185">Reference proteome</keyword>
<organism evidence="1 2">
    <name type="scientific">Meloidogyne enterolobii</name>
    <name type="common">Root-knot nematode worm</name>
    <name type="synonym">Meloidogyne mayaguensis</name>
    <dbReference type="NCBI Taxonomy" id="390850"/>
    <lineage>
        <taxon>Eukaryota</taxon>
        <taxon>Metazoa</taxon>
        <taxon>Ecdysozoa</taxon>
        <taxon>Nematoda</taxon>
        <taxon>Chromadorea</taxon>
        <taxon>Rhabditida</taxon>
        <taxon>Tylenchina</taxon>
        <taxon>Tylenchomorpha</taxon>
        <taxon>Tylenchoidea</taxon>
        <taxon>Meloidogynidae</taxon>
        <taxon>Meloidogyninae</taxon>
        <taxon>Meloidogyne</taxon>
    </lineage>
</organism>
<evidence type="ECO:0000313" key="1">
    <source>
        <dbReference type="EMBL" id="CAK5072892.1"/>
    </source>
</evidence>
<protein>
    <submittedName>
        <fullName evidence="1">Uncharacterized protein</fullName>
    </submittedName>
</protein>
<evidence type="ECO:0000313" key="2">
    <source>
        <dbReference type="Proteomes" id="UP001497535"/>
    </source>
</evidence>